<organism evidence="3 4">
    <name type="scientific">Phascolomyces articulosus</name>
    <dbReference type="NCBI Taxonomy" id="60185"/>
    <lineage>
        <taxon>Eukaryota</taxon>
        <taxon>Fungi</taxon>
        <taxon>Fungi incertae sedis</taxon>
        <taxon>Mucoromycota</taxon>
        <taxon>Mucoromycotina</taxon>
        <taxon>Mucoromycetes</taxon>
        <taxon>Mucorales</taxon>
        <taxon>Lichtheimiaceae</taxon>
        <taxon>Phascolomyces</taxon>
    </lineage>
</organism>
<feature type="compositionally biased region" description="Pro residues" evidence="1">
    <location>
        <begin position="109"/>
        <end position="118"/>
    </location>
</feature>
<feature type="region of interest" description="Disordered" evidence="1">
    <location>
        <begin position="1"/>
        <end position="20"/>
    </location>
</feature>
<name>A0AAD5JWI2_9FUNG</name>
<feature type="transmembrane region" description="Helical" evidence="2">
    <location>
        <begin position="224"/>
        <end position="246"/>
    </location>
</feature>
<accession>A0AAD5JWI2</accession>
<keyword evidence="4" id="KW-1185">Reference proteome</keyword>
<sequence length="253" mass="29014">MTNQRYVYPTASSSAAPFHSTSQRQSTVFSINGSNINHANLRRHLSPEEQQLHDPPPLIRQGAFMFDDSIDPICRICYGVTEDYESSHFIRPCQCRGPINGQHHHYPLLQPPSQPQLPPIHSSTSSSSTHHHPSLLPPSPHQEFHDIPSSDNHNNNNINNNPPHLYLHSATLSSSSIYYCEPFYFINIFFFFFFKFSISCIIFSSSIISILCKETVTYGRFKSFYKITMCIIHNGFISIFIIGFRIHSMYRNS</sequence>
<evidence type="ECO:0000313" key="4">
    <source>
        <dbReference type="Proteomes" id="UP001209540"/>
    </source>
</evidence>
<proteinExistence type="predicted"/>
<evidence type="ECO:0000313" key="3">
    <source>
        <dbReference type="EMBL" id="KAI9244185.1"/>
    </source>
</evidence>
<feature type="compositionally biased region" description="Low complexity" evidence="1">
    <location>
        <begin position="119"/>
        <end position="128"/>
    </location>
</feature>
<dbReference type="Gene3D" id="3.30.40.10">
    <property type="entry name" value="Zinc/RING finger domain, C3HC4 (zinc finger)"/>
    <property type="match status" value="1"/>
</dbReference>
<keyword evidence="2" id="KW-0472">Membrane</keyword>
<dbReference type="EMBL" id="JAIXMP010000062">
    <property type="protein sequence ID" value="KAI9244185.1"/>
    <property type="molecule type" value="Genomic_DNA"/>
</dbReference>
<gene>
    <name evidence="3" type="ORF">BDA99DRAFT_311269</name>
</gene>
<evidence type="ECO:0000256" key="1">
    <source>
        <dbReference type="SAM" id="MobiDB-lite"/>
    </source>
</evidence>
<keyword evidence="2" id="KW-0812">Transmembrane</keyword>
<protein>
    <submittedName>
        <fullName evidence="3">Uncharacterized protein</fullName>
    </submittedName>
</protein>
<feature type="transmembrane region" description="Helical" evidence="2">
    <location>
        <begin position="183"/>
        <end position="212"/>
    </location>
</feature>
<reference evidence="3" key="2">
    <citation type="submission" date="2023-02" db="EMBL/GenBank/DDBJ databases">
        <authorList>
            <consortium name="DOE Joint Genome Institute"/>
            <person name="Mondo S.J."/>
            <person name="Chang Y."/>
            <person name="Wang Y."/>
            <person name="Ahrendt S."/>
            <person name="Andreopoulos W."/>
            <person name="Barry K."/>
            <person name="Beard J."/>
            <person name="Benny G.L."/>
            <person name="Blankenship S."/>
            <person name="Bonito G."/>
            <person name="Cuomo C."/>
            <person name="Desiro A."/>
            <person name="Gervers K.A."/>
            <person name="Hundley H."/>
            <person name="Kuo A."/>
            <person name="LaButti K."/>
            <person name="Lang B.F."/>
            <person name="Lipzen A."/>
            <person name="O'Donnell K."/>
            <person name="Pangilinan J."/>
            <person name="Reynolds N."/>
            <person name="Sandor L."/>
            <person name="Smith M.W."/>
            <person name="Tsang A."/>
            <person name="Grigoriev I.V."/>
            <person name="Stajich J.E."/>
            <person name="Spatafora J.W."/>
        </authorList>
    </citation>
    <scope>NUCLEOTIDE SEQUENCE</scope>
    <source>
        <strain evidence="3">RSA 2281</strain>
    </source>
</reference>
<dbReference type="Proteomes" id="UP001209540">
    <property type="component" value="Unassembled WGS sequence"/>
</dbReference>
<keyword evidence="2" id="KW-1133">Transmembrane helix</keyword>
<dbReference type="AlphaFoldDB" id="A0AAD5JWI2"/>
<dbReference type="InterPro" id="IPR013083">
    <property type="entry name" value="Znf_RING/FYVE/PHD"/>
</dbReference>
<comment type="caution">
    <text evidence="3">The sequence shown here is derived from an EMBL/GenBank/DDBJ whole genome shotgun (WGS) entry which is preliminary data.</text>
</comment>
<reference evidence="3" key="1">
    <citation type="journal article" date="2022" name="IScience">
        <title>Evolution of zygomycete secretomes and the origins of terrestrial fungal ecologies.</title>
        <authorList>
            <person name="Chang Y."/>
            <person name="Wang Y."/>
            <person name="Mondo S."/>
            <person name="Ahrendt S."/>
            <person name="Andreopoulos W."/>
            <person name="Barry K."/>
            <person name="Beard J."/>
            <person name="Benny G.L."/>
            <person name="Blankenship S."/>
            <person name="Bonito G."/>
            <person name="Cuomo C."/>
            <person name="Desiro A."/>
            <person name="Gervers K.A."/>
            <person name="Hundley H."/>
            <person name="Kuo A."/>
            <person name="LaButti K."/>
            <person name="Lang B.F."/>
            <person name="Lipzen A."/>
            <person name="O'Donnell K."/>
            <person name="Pangilinan J."/>
            <person name="Reynolds N."/>
            <person name="Sandor L."/>
            <person name="Smith M.E."/>
            <person name="Tsang A."/>
            <person name="Grigoriev I.V."/>
            <person name="Stajich J.E."/>
            <person name="Spatafora J.W."/>
        </authorList>
    </citation>
    <scope>NUCLEOTIDE SEQUENCE</scope>
    <source>
        <strain evidence="3">RSA 2281</strain>
    </source>
</reference>
<feature type="region of interest" description="Disordered" evidence="1">
    <location>
        <begin position="104"/>
        <end position="138"/>
    </location>
</feature>
<evidence type="ECO:0000256" key="2">
    <source>
        <dbReference type="SAM" id="Phobius"/>
    </source>
</evidence>